<protein>
    <recommendedName>
        <fullName evidence="1">DJ-1/PfpI domain-containing protein</fullName>
    </recommendedName>
</protein>
<feature type="domain" description="DJ-1/PfpI" evidence="1">
    <location>
        <begin position="49"/>
        <end position="197"/>
    </location>
</feature>
<evidence type="ECO:0000313" key="2">
    <source>
        <dbReference type="EMBL" id="KAK2592699.1"/>
    </source>
</evidence>
<dbReference type="Pfam" id="PF01965">
    <property type="entry name" value="DJ-1_PfpI"/>
    <property type="match status" value="1"/>
</dbReference>
<dbReference type="PANTHER" id="PTHR43130:SF7">
    <property type="entry name" value="DJ-1_PFPI DOMAIN-CONTAINING PROTEIN"/>
    <property type="match status" value="1"/>
</dbReference>
<dbReference type="InterPro" id="IPR029062">
    <property type="entry name" value="Class_I_gatase-like"/>
</dbReference>
<dbReference type="SUPFAM" id="SSF52317">
    <property type="entry name" value="Class I glutamine amidotransferase-like"/>
    <property type="match status" value="1"/>
</dbReference>
<evidence type="ECO:0000313" key="3">
    <source>
        <dbReference type="Proteomes" id="UP001251528"/>
    </source>
</evidence>
<dbReference type="EMBL" id="JASWJB010000251">
    <property type="protein sequence ID" value="KAK2592699.1"/>
    <property type="molecule type" value="Genomic_DNA"/>
</dbReference>
<name>A0AAJ0CJC3_9HYPO</name>
<sequence>MSPFDLSNPDRPVRVGVILMNGVTELLDVAPIDLFHGMSKAFTDQLIDEFITPAMRSQALDMECIWVSEVGPTDQNRLTSGLNITPTHSFEDCPPLDIAIIGANNFGYTPNETELDFVRKTYSSCSAFITVCGGMVVPLRAGVLSGKTATAPRFMLDMLKEQSPEVQWVEKRWVRDGKLWTSGALLNGMDLGTAFVQEVWAERKELVDFLLRVGSWVSRDLDYKDGF</sequence>
<dbReference type="PANTHER" id="PTHR43130">
    <property type="entry name" value="ARAC-FAMILY TRANSCRIPTIONAL REGULATOR"/>
    <property type="match status" value="1"/>
</dbReference>
<evidence type="ECO:0000259" key="1">
    <source>
        <dbReference type="Pfam" id="PF01965"/>
    </source>
</evidence>
<comment type="caution">
    <text evidence="2">The sequence shown here is derived from an EMBL/GenBank/DDBJ whole genome shotgun (WGS) entry which is preliminary data.</text>
</comment>
<dbReference type="InterPro" id="IPR002818">
    <property type="entry name" value="DJ-1/PfpI"/>
</dbReference>
<keyword evidence="3" id="KW-1185">Reference proteome</keyword>
<dbReference type="InterPro" id="IPR052158">
    <property type="entry name" value="INH-QAR"/>
</dbReference>
<dbReference type="Gene3D" id="3.40.50.880">
    <property type="match status" value="1"/>
</dbReference>
<dbReference type="AlphaFoldDB" id="A0AAJ0CJC3"/>
<organism evidence="2 3">
    <name type="scientific">Conoideocrella luteorostrata</name>
    <dbReference type="NCBI Taxonomy" id="1105319"/>
    <lineage>
        <taxon>Eukaryota</taxon>
        <taxon>Fungi</taxon>
        <taxon>Dikarya</taxon>
        <taxon>Ascomycota</taxon>
        <taxon>Pezizomycotina</taxon>
        <taxon>Sordariomycetes</taxon>
        <taxon>Hypocreomycetidae</taxon>
        <taxon>Hypocreales</taxon>
        <taxon>Clavicipitaceae</taxon>
        <taxon>Conoideocrella</taxon>
    </lineage>
</organism>
<accession>A0AAJ0CJC3</accession>
<reference evidence="2" key="1">
    <citation type="submission" date="2023-06" db="EMBL/GenBank/DDBJ databases">
        <title>Conoideocrella luteorostrata (Hypocreales: Clavicipitaceae), a potential biocontrol fungus for elongate hemlock scale in United States Christmas tree production areas.</title>
        <authorList>
            <person name="Barrett H."/>
            <person name="Lovett B."/>
            <person name="Macias A.M."/>
            <person name="Stajich J.E."/>
            <person name="Kasson M.T."/>
        </authorList>
    </citation>
    <scope>NUCLEOTIDE SEQUENCE</scope>
    <source>
        <strain evidence="2">ARSEF 14590</strain>
    </source>
</reference>
<dbReference type="Proteomes" id="UP001251528">
    <property type="component" value="Unassembled WGS sequence"/>
</dbReference>
<gene>
    <name evidence="2" type="ORF">QQS21_009600</name>
</gene>
<proteinExistence type="predicted"/>